<protein>
    <submittedName>
        <fullName evidence="4">VCBS repeat protein</fullName>
    </submittedName>
</protein>
<sequence>MYISTRGRVSAWLGRLTAIAASTTVLVGIAVTQPTAAAAAANPNPSRQTEASWWLMEQLLDLEPGTRNGGIYANKPGYHNSRAGNDPGNYSVRDTEDKGGPSDKAAAYDWTFPDAQSASVNIAGLAASDYAGPVNAADFQAASADYSTIAKYSKRLLASGQDSADDRLDGWKEFFGQADNDNNVEGYDFRDDRTSTSDDSHLWHIHLSEDRNKVESYENKQALLSVLRGETLAQWRGRKTFDSFNGDARADMIVHAGTEVSVRKGAGGGGFDGGAVVTSGWGRYHGMQVTDGLGRLHFADFNNDHYTDMIVHHGSDVSVRYNNGNGAFDGGRTVTSGWGRYHGLDVPNGLGRLYFTDFNADGRADMIVHHGSDVSVRYNNGDGAFDDGRTVTSGWGRYHGLQVPDGLGRLFFADADSDGRADMIVHHGSDISVRYNVGEGFDGGRTVTSGWGRYHGLDAPNGLGRLHFADYDGDQLDDMIVHDGSAVSVRLNVGGGFDGGRTVTSGWGRFHGMQIADGLGRLYFA</sequence>
<dbReference type="SUPFAM" id="SSF69318">
    <property type="entry name" value="Integrin alpha N-terminal domain"/>
    <property type="match status" value="1"/>
</dbReference>
<feature type="chain" id="PRO_5039200318" evidence="3">
    <location>
        <begin position="21"/>
        <end position="525"/>
    </location>
</feature>
<evidence type="ECO:0000256" key="2">
    <source>
        <dbReference type="SAM" id="MobiDB-lite"/>
    </source>
</evidence>
<keyword evidence="5" id="KW-1185">Reference proteome</keyword>
<evidence type="ECO:0000313" key="5">
    <source>
        <dbReference type="Proteomes" id="UP000245697"/>
    </source>
</evidence>
<evidence type="ECO:0000313" key="4">
    <source>
        <dbReference type="EMBL" id="PWK48831.1"/>
    </source>
</evidence>
<gene>
    <name evidence="4" type="ORF">BC793_105181</name>
</gene>
<reference evidence="4 5" key="1">
    <citation type="submission" date="2018-05" db="EMBL/GenBank/DDBJ databases">
        <title>Genomic Encyclopedia of Archaeal and Bacterial Type Strains, Phase II (KMG-II): from individual species to whole genera.</title>
        <authorList>
            <person name="Goeker M."/>
        </authorList>
    </citation>
    <scope>NUCLEOTIDE SEQUENCE [LARGE SCALE GENOMIC DNA]</scope>
    <source>
        <strain evidence="4 5">DSM 45184</strain>
    </source>
</reference>
<proteinExistence type="predicted"/>
<feature type="signal peptide" evidence="3">
    <location>
        <begin position="1"/>
        <end position="20"/>
    </location>
</feature>
<dbReference type="AlphaFoldDB" id="A0A316FIT9"/>
<dbReference type="EMBL" id="QGGR01000005">
    <property type="protein sequence ID" value="PWK48831.1"/>
    <property type="molecule type" value="Genomic_DNA"/>
</dbReference>
<evidence type="ECO:0000256" key="1">
    <source>
        <dbReference type="ARBA" id="ARBA00022729"/>
    </source>
</evidence>
<feature type="region of interest" description="Disordered" evidence="2">
    <location>
        <begin position="73"/>
        <end position="103"/>
    </location>
</feature>
<comment type="caution">
    <text evidence="4">The sequence shown here is derived from an EMBL/GenBank/DDBJ whole genome shotgun (WGS) entry which is preliminary data.</text>
</comment>
<name>A0A316FIT9_9ACTN</name>
<dbReference type="Pfam" id="PF13517">
    <property type="entry name" value="FG-GAP_3"/>
    <property type="match status" value="1"/>
</dbReference>
<evidence type="ECO:0000256" key="3">
    <source>
        <dbReference type="SAM" id="SignalP"/>
    </source>
</evidence>
<keyword evidence="1 3" id="KW-0732">Signal</keyword>
<dbReference type="InterPro" id="IPR028994">
    <property type="entry name" value="Integrin_alpha_N"/>
</dbReference>
<dbReference type="Proteomes" id="UP000245697">
    <property type="component" value="Unassembled WGS sequence"/>
</dbReference>
<organism evidence="4 5">
    <name type="scientific">Actinoplanes xinjiangensis</name>
    <dbReference type="NCBI Taxonomy" id="512350"/>
    <lineage>
        <taxon>Bacteria</taxon>
        <taxon>Bacillati</taxon>
        <taxon>Actinomycetota</taxon>
        <taxon>Actinomycetes</taxon>
        <taxon>Micromonosporales</taxon>
        <taxon>Micromonosporaceae</taxon>
        <taxon>Actinoplanes</taxon>
    </lineage>
</organism>
<dbReference type="InterPro" id="IPR013517">
    <property type="entry name" value="FG-GAP"/>
</dbReference>
<accession>A0A316FIT9</accession>